<evidence type="ECO:0000256" key="2">
    <source>
        <dbReference type="PROSITE-ProRule" id="PRU01122"/>
    </source>
</evidence>
<dbReference type="AlphaFoldDB" id="A0A1F6TEB1"/>
<dbReference type="SUPFAM" id="SSF52540">
    <property type="entry name" value="P-loop containing nucleoside triphosphate hydrolases"/>
    <property type="match status" value="1"/>
</dbReference>
<dbReference type="Gene3D" id="3.30.230.10">
    <property type="match status" value="1"/>
</dbReference>
<dbReference type="Gene3D" id="1.10.8.60">
    <property type="match status" value="1"/>
</dbReference>
<dbReference type="Pfam" id="PF13654">
    <property type="entry name" value="AAA_32"/>
    <property type="match status" value="1"/>
</dbReference>
<accession>A0A1F6TEB1</accession>
<protein>
    <recommendedName>
        <fullName evidence="2">endopeptidase La</fullName>
        <ecNumber evidence="2">3.4.21.53</ecNumber>
    </recommendedName>
</protein>
<name>A0A1F6TEB1_9PROT</name>
<keyword evidence="3" id="KW-0175">Coiled coil</keyword>
<feature type="active site" evidence="2">
    <location>
        <position position="702"/>
    </location>
</feature>
<dbReference type="Pfam" id="PF20436">
    <property type="entry name" value="LonB_AAA-LID"/>
    <property type="match status" value="1"/>
</dbReference>
<dbReference type="InterPro" id="IPR041699">
    <property type="entry name" value="AAA_32"/>
</dbReference>
<organism evidence="5 6">
    <name type="scientific">Candidatus Muproteobacteria bacterium RBG_16_64_11</name>
    <dbReference type="NCBI Taxonomy" id="1817758"/>
    <lineage>
        <taxon>Bacteria</taxon>
        <taxon>Pseudomonadati</taxon>
        <taxon>Pseudomonadota</taxon>
        <taxon>Candidatus Muproteobacteria</taxon>
    </lineage>
</organism>
<dbReference type="InterPro" id="IPR046843">
    <property type="entry name" value="LonB_AAA-LID"/>
</dbReference>
<feature type="active site" evidence="2">
    <location>
        <position position="659"/>
    </location>
</feature>
<dbReference type="GO" id="GO:0030163">
    <property type="term" value="P:protein catabolic process"/>
    <property type="evidence" value="ECO:0007669"/>
    <property type="project" value="InterPro"/>
</dbReference>
<dbReference type="Pfam" id="PF05362">
    <property type="entry name" value="Lon_C"/>
    <property type="match status" value="1"/>
</dbReference>
<reference evidence="5 6" key="1">
    <citation type="journal article" date="2016" name="Nat. Commun.">
        <title>Thousands of microbial genomes shed light on interconnected biogeochemical processes in an aquifer system.</title>
        <authorList>
            <person name="Anantharaman K."/>
            <person name="Brown C.T."/>
            <person name="Hug L.A."/>
            <person name="Sharon I."/>
            <person name="Castelle C.J."/>
            <person name="Probst A.J."/>
            <person name="Thomas B.C."/>
            <person name="Singh A."/>
            <person name="Wilkins M.J."/>
            <person name="Karaoz U."/>
            <person name="Brodie E.L."/>
            <person name="Williams K.H."/>
            <person name="Hubbard S.S."/>
            <person name="Banfield J.F."/>
        </authorList>
    </citation>
    <scope>NUCLEOTIDE SEQUENCE [LARGE SCALE GENOMIC DNA]</scope>
</reference>
<dbReference type="PANTHER" id="PTHR10046">
    <property type="entry name" value="ATP DEPENDENT LON PROTEASE FAMILY MEMBER"/>
    <property type="match status" value="1"/>
</dbReference>
<keyword evidence="1 2" id="KW-0645">Protease</keyword>
<dbReference type="EMBL" id="MFSS01000057">
    <property type="protein sequence ID" value="OGI43432.1"/>
    <property type="molecule type" value="Genomic_DNA"/>
</dbReference>
<feature type="coiled-coil region" evidence="3">
    <location>
        <begin position="135"/>
        <end position="166"/>
    </location>
</feature>
<dbReference type="PROSITE" id="PS51786">
    <property type="entry name" value="LON_PROTEOLYTIC"/>
    <property type="match status" value="1"/>
</dbReference>
<dbReference type="Proteomes" id="UP000177925">
    <property type="component" value="Unassembled WGS sequence"/>
</dbReference>
<keyword evidence="2" id="KW-0378">Hydrolase</keyword>
<dbReference type="GO" id="GO:0004176">
    <property type="term" value="F:ATP-dependent peptidase activity"/>
    <property type="evidence" value="ECO:0007669"/>
    <property type="project" value="UniProtKB-UniRule"/>
</dbReference>
<dbReference type="Pfam" id="PF20437">
    <property type="entry name" value="LonC_helical"/>
    <property type="match status" value="1"/>
</dbReference>
<dbReference type="GO" id="GO:0006508">
    <property type="term" value="P:proteolysis"/>
    <property type="evidence" value="ECO:0007669"/>
    <property type="project" value="UniProtKB-KW"/>
</dbReference>
<dbReference type="GO" id="GO:0005524">
    <property type="term" value="F:ATP binding"/>
    <property type="evidence" value="ECO:0007669"/>
    <property type="project" value="InterPro"/>
</dbReference>
<evidence type="ECO:0000256" key="3">
    <source>
        <dbReference type="SAM" id="Coils"/>
    </source>
</evidence>
<proteinExistence type="inferred from homology"/>
<sequence length="808" mass="89570">MATVQRLPPGALCLRIDAGEFGFETTAQLEDLSQVIGQARAMDAIRFGIGIRHLGYNLFVLGPPGTGRHTIVHQVLEQRAKQEPDAPDWCYVSNFEQAHKPRVLRLPAGMGVTLRDDMQQLMDDLRSAIPAAFESDEYRARREEIEEELKERHEKAFEELRKRAEKNSVALIRTPTGMSFAPTRKGEVMSSDDFHKLPEQEQQRIEAAVASLQEGLEGIIHQLPQWKRESLRRARELDREVTKAAVTHLMGELRKKYAAHSQVQAYLEAVEQSVIDNADDFRHQEEGQEMTFLGVPVSRAAGSAATLRRYKVNVLVDRGGARGAPVVYENNPSLQNLVGRIEHLAQMGALLTDFTLIKPGALHSANGGYLILDAHKLLLQPYAWEALKRALKSRQLRIESLEQLLSIISTVSLEPEPIELDVKVVLIGERMLYYLLYQYDPEFIELFKVAADFHDDMERSPESHLLYARLIATLARKEGLLALDRAAVARVIEYGVRLADAADKLSIRTRDIADILRESDHWARDNGRDIVSGPDVQQAIDAKIYRSDRLRERLQEEIRRGTLLIETQSAVTGQVNGLSVVDHGEFAFGHPSRISARVRLGKGEVIDIQREIDLGGPIHSKGVLTLGGFLGGRYAIDRPLALSASLVFEQTYGQVEGDSASSAELYALLSALAEVPIKQSLAVTGSVDQYGRIQAIGGVNEKIEGFFDVCSHRDLTGEQGVLIPAANVKHLMLRRDVIEACAAGKFHIYPVTTIDEGIELLTGMPAGERDANGLFPDGTVNQRVEVRLMVMAEQARSYSAAFEGGGGG</sequence>
<dbReference type="Gene3D" id="3.40.50.300">
    <property type="entry name" value="P-loop containing nucleotide triphosphate hydrolases"/>
    <property type="match status" value="2"/>
</dbReference>
<evidence type="ECO:0000313" key="5">
    <source>
        <dbReference type="EMBL" id="OGI43432.1"/>
    </source>
</evidence>
<gene>
    <name evidence="5" type="ORF">A2150_00310</name>
</gene>
<dbReference type="InterPro" id="IPR027417">
    <property type="entry name" value="P-loop_NTPase"/>
</dbReference>
<dbReference type="InterPro" id="IPR046844">
    <property type="entry name" value="Lon-like_helical"/>
</dbReference>
<dbReference type="SUPFAM" id="SSF54211">
    <property type="entry name" value="Ribosomal protein S5 domain 2-like"/>
    <property type="match status" value="1"/>
</dbReference>
<dbReference type="PRINTS" id="PR00830">
    <property type="entry name" value="ENDOLAPTASE"/>
</dbReference>
<comment type="similarity">
    <text evidence="2">Belongs to the peptidase S16 family.</text>
</comment>
<dbReference type="InterPro" id="IPR020568">
    <property type="entry name" value="Ribosomal_Su5_D2-typ_SF"/>
</dbReference>
<keyword evidence="2" id="KW-0720">Serine protease</keyword>
<dbReference type="STRING" id="1817758.A2150_00310"/>
<comment type="catalytic activity">
    <reaction evidence="2">
        <text>Hydrolysis of proteins in presence of ATP.</text>
        <dbReference type="EC" id="3.4.21.53"/>
    </reaction>
</comment>
<comment type="caution">
    <text evidence="5">The sequence shown here is derived from an EMBL/GenBank/DDBJ whole genome shotgun (WGS) entry which is preliminary data.</text>
</comment>
<evidence type="ECO:0000313" key="6">
    <source>
        <dbReference type="Proteomes" id="UP000177925"/>
    </source>
</evidence>
<dbReference type="InterPro" id="IPR027065">
    <property type="entry name" value="Lon_Prtase"/>
</dbReference>
<dbReference type="InterPro" id="IPR014721">
    <property type="entry name" value="Ribsml_uS5_D2-typ_fold_subgr"/>
</dbReference>
<evidence type="ECO:0000256" key="1">
    <source>
        <dbReference type="ARBA" id="ARBA00022670"/>
    </source>
</evidence>
<feature type="domain" description="Lon proteolytic" evidence="4">
    <location>
        <begin position="569"/>
        <end position="764"/>
    </location>
</feature>
<dbReference type="GO" id="GO:0004252">
    <property type="term" value="F:serine-type endopeptidase activity"/>
    <property type="evidence" value="ECO:0007669"/>
    <property type="project" value="UniProtKB-UniRule"/>
</dbReference>
<dbReference type="InterPro" id="IPR008269">
    <property type="entry name" value="Lon_proteolytic"/>
</dbReference>
<evidence type="ECO:0000259" key="4">
    <source>
        <dbReference type="PROSITE" id="PS51786"/>
    </source>
</evidence>
<dbReference type="EC" id="3.4.21.53" evidence="2"/>